<dbReference type="InterPro" id="IPR036291">
    <property type="entry name" value="NAD(P)-bd_dom_sf"/>
</dbReference>
<dbReference type="GO" id="GO:0016491">
    <property type="term" value="F:oxidoreductase activity"/>
    <property type="evidence" value="ECO:0007669"/>
    <property type="project" value="UniProtKB-KW"/>
</dbReference>
<dbReference type="OMA" id="EEGCITE"/>
<proteinExistence type="inferred from homology"/>
<organism evidence="5 6">
    <name type="scientific">Magnaporthiopsis poae (strain ATCC 64411 / 73-15)</name>
    <name type="common">Kentucky bluegrass fungus</name>
    <name type="synonym">Magnaporthe poae</name>
    <dbReference type="NCBI Taxonomy" id="644358"/>
    <lineage>
        <taxon>Eukaryota</taxon>
        <taxon>Fungi</taxon>
        <taxon>Dikarya</taxon>
        <taxon>Ascomycota</taxon>
        <taxon>Pezizomycotina</taxon>
        <taxon>Sordariomycetes</taxon>
        <taxon>Sordariomycetidae</taxon>
        <taxon>Magnaporthales</taxon>
        <taxon>Magnaporthaceae</taxon>
        <taxon>Magnaporthiopsis</taxon>
    </lineage>
</organism>
<protein>
    <submittedName>
        <fullName evidence="4 5">Uncharacterized protein</fullName>
    </submittedName>
</protein>
<keyword evidence="2" id="KW-0521">NADP</keyword>
<comment type="similarity">
    <text evidence="1">Belongs to the short-chain dehydrogenases/reductases (SDR) family.</text>
</comment>
<dbReference type="VEuPathDB" id="FungiDB:MAPG_03440"/>
<dbReference type="EMBL" id="GL876967">
    <property type="protein sequence ID" value="KLU84397.1"/>
    <property type="molecule type" value="Genomic_DNA"/>
</dbReference>
<evidence type="ECO:0000313" key="6">
    <source>
        <dbReference type="Proteomes" id="UP000011715"/>
    </source>
</evidence>
<dbReference type="SUPFAM" id="SSF51735">
    <property type="entry name" value="NAD(P)-binding Rossmann-fold domains"/>
    <property type="match status" value="1"/>
</dbReference>
<dbReference type="InterPro" id="IPR002347">
    <property type="entry name" value="SDR_fam"/>
</dbReference>
<gene>
    <name evidence="4" type="ORF">MAPG_03440</name>
</gene>
<dbReference type="STRING" id="644358.A0A0C4DU08"/>
<evidence type="ECO:0000256" key="3">
    <source>
        <dbReference type="ARBA" id="ARBA00023002"/>
    </source>
</evidence>
<reference evidence="5" key="4">
    <citation type="journal article" date="2015" name="G3 (Bethesda)">
        <title>Genome sequences of three phytopathogenic species of the Magnaporthaceae family of fungi.</title>
        <authorList>
            <person name="Okagaki L.H."/>
            <person name="Nunes C.C."/>
            <person name="Sailsbery J."/>
            <person name="Clay B."/>
            <person name="Brown D."/>
            <person name="John T."/>
            <person name="Oh Y."/>
            <person name="Young N."/>
            <person name="Fitzgerald M."/>
            <person name="Haas B.J."/>
            <person name="Zeng Q."/>
            <person name="Young S."/>
            <person name="Adiconis X."/>
            <person name="Fan L."/>
            <person name="Levin J.Z."/>
            <person name="Mitchell T.K."/>
            <person name="Okubara P.A."/>
            <person name="Farman M.L."/>
            <person name="Kohn L.M."/>
            <person name="Birren B."/>
            <person name="Ma L.-J."/>
            <person name="Dean R.A."/>
        </authorList>
    </citation>
    <scope>NUCLEOTIDE SEQUENCE</scope>
    <source>
        <strain evidence="5">ATCC 64411 / 73-15</strain>
    </source>
</reference>
<dbReference type="EnsemblFungi" id="MAPG_03440T0">
    <property type="protein sequence ID" value="MAPG_03440T0"/>
    <property type="gene ID" value="MAPG_03440"/>
</dbReference>
<keyword evidence="3" id="KW-0560">Oxidoreductase</keyword>
<reference evidence="5" key="5">
    <citation type="submission" date="2015-06" db="UniProtKB">
        <authorList>
            <consortium name="EnsemblFungi"/>
        </authorList>
    </citation>
    <scope>IDENTIFICATION</scope>
    <source>
        <strain evidence="5">ATCC 64411</strain>
    </source>
</reference>
<sequence length="256" mass="27577">MTKRKAFDLNRDIPNLVGKVILVTEGNNGLGSRRSASKPPCALLLPPASNDHGHRLDVLINNAGIMCTPGGLTEGGYEVQSVARLTQLLPPTLKRTAAAHGDGGGDVLVVLLSPDLESSVPADTYGKLDELNTAMVATLTRVRCGISKLANVHYAAALAAGSPDLRVVSVMQTSSGRGWKGPWWKGLVRCSGVSSVWRRNFLTPTKKAVHNSLWAATAMSEFYHSVCVGGKGSWLCRDTKQRDALWDWTQKELQPH</sequence>
<accession>A0A0C4DU08</accession>
<dbReference type="EMBL" id="ADBL01000823">
    <property type="status" value="NOT_ANNOTATED_CDS"/>
    <property type="molecule type" value="Genomic_DNA"/>
</dbReference>
<evidence type="ECO:0000256" key="2">
    <source>
        <dbReference type="ARBA" id="ARBA00022857"/>
    </source>
</evidence>
<dbReference type="AlphaFoldDB" id="A0A0C4DU08"/>
<dbReference type="eggNOG" id="KOG1208">
    <property type="taxonomic scope" value="Eukaryota"/>
</dbReference>
<evidence type="ECO:0000313" key="5">
    <source>
        <dbReference type="EnsemblFungi" id="MAPG_03440T0"/>
    </source>
</evidence>
<reference evidence="4" key="2">
    <citation type="submission" date="2010-05" db="EMBL/GenBank/DDBJ databases">
        <title>The Genome Sequence of Magnaporthe poae strain ATCC 64411.</title>
        <authorList>
            <consortium name="The Broad Institute Genome Sequencing Platform"/>
            <consortium name="Broad Institute Genome Sequencing Center for Infectious Disease"/>
            <person name="Ma L.-J."/>
            <person name="Dead R."/>
            <person name="Young S."/>
            <person name="Zeng Q."/>
            <person name="Koehrsen M."/>
            <person name="Alvarado L."/>
            <person name="Berlin A."/>
            <person name="Chapman S.B."/>
            <person name="Chen Z."/>
            <person name="Freedman E."/>
            <person name="Gellesch M."/>
            <person name="Goldberg J."/>
            <person name="Griggs A."/>
            <person name="Gujja S."/>
            <person name="Heilman E.R."/>
            <person name="Heiman D."/>
            <person name="Hepburn T."/>
            <person name="Howarth C."/>
            <person name="Jen D."/>
            <person name="Larson L."/>
            <person name="Mehta T."/>
            <person name="Neiman D."/>
            <person name="Pearson M."/>
            <person name="Roberts A."/>
            <person name="Saif S."/>
            <person name="Shea T."/>
            <person name="Shenoy N."/>
            <person name="Sisk P."/>
            <person name="Stolte C."/>
            <person name="Sykes S."/>
            <person name="Walk T."/>
            <person name="White J."/>
            <person name="Yandava C."/>
            <person name="Haas B."/>
            <person name="Nusbaum C."/>
            <person name="Birren B."/>
        </authorList>
    </citation>
    <scope>NUCLEOTIDE SEQUENCE</scope>
    <source>
        <strain evidence="4">ATCC 64411</strain>
    </source>
</reference>
<dbReference type="Proteomes" id="UP000011715">
    <property type="component" value="Unassembled WGS sequence"/>
</dbReference>
<dbReference type="Gene3D" id="3.40.50.720">
    <property type="entry name" value="NAD(P)-binding Rossmann-like Domain"/>
    <property type="match status" value="1"/>
</dbReference>
<keyword evidence="6" id="KW-1185">Reference proteome</keyword>
<dbReference type="PRINTS" id="PR00081">
    <property type="entry name" value="GDHRDH"/>
</dbReference>
<evidence type="ECO:0000313" key="4">
    <source>
        <dbReference type="EMBL" id="KLU84397.1"/>
    </source>
</evidence>
<dbReference type="PANTHER" id="PTHR24320:SF282">
    <property type="entry name" value="WW DOMAIN-CONTAINING OXIDOREDUCTASE"/>
    <property type="match status" value="1"/>
</dbReference>
<dbReference type="PANTHER" id="PTHR24320">
    <property type="entry name" value="RETINOL DEHYDROGENASE"/>
    <property type="match status" value="1"/>
</dbReference>
<reference evidence="6" key="1">
    <citation type="submission" date="2010-05" db="EMBL/GenBank/DDBJ databases">
        <title>The genome sequence of Magnaporthe poae strain ATCC 64411.</title>
        <authorList>
            <person name="Ma L.-J."/>
            <person name="Dead R."/>
            <person name="Young S."/>
            <person name="Zeng Q."/>
            <person name="Koehrsen M."/>
            <person name="Alvarado L."/>
            <person name="Berlin A."/>
            <person name="Chapman S.B."/>
            <person name="Chen Z."/>
            <person name="Freedman E."/>
            <person name="Gellesch M."/>
            <person name="Goldberg J."/>
            <person name="Griggs A."/>
            <person name="Gujja S."/>
            <person name="Heilman E.R."/>
            <person name="Heiman D."/>
            <person name="Hepburn T."/>
            <person name="Howarth C."/>
            <person name="Jen D."/>
            <person name="Larson L."/>
            <person name="Mehta T."/>
            <person name="Neiman D."/>
            <person name="Pearson M."/>
            <person name="Roberts A."/>
            <person name="Saif S."/>
            <person name="Shea T."/>
            <person name="Shenoy N."/>
            <person name="Sisk P."/>
            <person name="Stolte C."/>
            <person name="Sykes S."/>
            <person name="Walk T."/>
            <person name="White J."/>
            <person name="Yandava C."/>
            <person name="Haas B."/>
            <person name="Nusbaum C."/>
            <person name="Birren B."/>
        </authorList>
    </citation>
    <scope>NUCLEOTIDE SEQUENCE [LARGE SCALE GENOMIC DNA]</scope>
    <source>
        <strain evidence="6">ATCC 64411 / 73-15</strain>
    </source>
</reference>
<name>A0A0C4DU08_MAGP6</name>
<dbReference type="OrthoDB" id="191139at2759"/>
<reference evidence="4" key="3">
    <citation type="submission" date="2011-03" db="EMBL/GenBank/DDBJ databases">
        <title>Annotation of Magnaporthe poae ATCC 64411.</title>
        <authorList>
            <person name="Ma L.-J."/>
            <person name="Dead R."/>
            <person name="Young S.K."/>
            <person name="Zeng Q."/>
            <person name="Gargeya S."/>
            <person name="Fitzgerald M."/>
            <person name="Haas B."/>
            <person name="Abouelleil A."/>
            <person name="Alvarado L."/>
            <person name="Arachchi H.M."/>
            <person name="Berlin A."/>
            <person name="Brown A."/>
            <person name="Chapman S.B."/>
            <person name="Chen Z."/>
            <person name="Dunbar C."/>
            <person name="Freedman E."/>
            <person name="Gearin G."/>
            <person name="Gellesch M."/>
            <person name="Goldberg J."/>
            <person name="Griggs A."/>
            <person name="Gujja S."/>
            <person name="Heiman D."/>
            <person name="Howarth C."/>
            <person name="Larson L."/>
            <person name="Lui A."/>
            <person name="MacDonald P.J.P."/>
            <person name="Mehta T."/>
            <person name="Montmayeur A."/>
            <person name="Murphy C."/>
            <person name="Neiman D."/>
            <person name="Pearson M."/>
            <person name="Priest M."/>
            <person name="Roberts A."/>
            <person name="Saif S."/>
            <person name="Shea T."/>
            <person name="Shenoy N."/>
            <person name="Sisk P."/>
            <person name="Stolte C."/>
            <person name="Sykes S."/>
            <person name="Yandava C."/>
            <person name="Wortman J."/>
            <person name="Nusbaum C."/>
            <person name="Birren B."/>
        </authorList>
    </citation>
    <scope>NUCLEOTIDE SEQUENCE</scope>
    <source>
        <strain evidence="4">ATCC 64411</strain>
    </source>
</reference>
<evidence type="ECO:0000256" key="1">
    <source>
        <dbReference type="ARBA" id="ARBA00006484"/>
    </source>
</evidence>